<dbReference type="InterPro" id="IPR050877">
    <property type="entry name" value="EMX-VAX-Noto_Homeobox_TFs"/>
</dbReference>
<dbReference type="EMBL" id="AQIB01041864">
    <property type="status" value="NOT_ANNOTATED_CDS"/>
    <property type="molecule type" value="Genomic_DNA"/>
</dbReference>
<dbReference type="GO" id="GO:0030182">
    <property type="term" value="P:neuron differentiation"/>
    <property type="evidence" value="ECO:0007669"/>
    <property type="project" value="TreeGrafter"/>
</dbReference>
<name>A0A0D9RS68_CHLSB</name>
<dbReference type="InterPro" id="IPR001356">
    <property type="entry name" value="HD"/>
</dbReference>
<organism evidence="9 10">
    <name type="scientific">Chlorocebus sabaeus</name>
    <name type="common">Green monkey</name>
    <name type="synonym">Simia sabaea</name>
    <dbReference type="NCBI Taxonomy" id="60711"/>
    <lineage>
        <taxon>Eukaryota</taxon>
        <taxon>Metazoa</taxon>
        <taxon>Chordata</taxon>
        <taxon>Craniata</taxon>
        <taxon>Vertebrata</taxon>
        <taxon>Euteleostomi</taxon>
        <taxon>Mammalia</taxon>
        <taxon>Eutheria</taxon>
        <taxon>Euarchontoglires</taxon>
        <taxon>Primates</taxon>
        <taxon>Haplorrhini</taxon>
        <taxon>Catarrhini</taxon>
        <taxon>Cercopithecidae</taxon>
        <taxon>Cercopithecinae</taxon>
        <taxon>Chlorocebus</taxon>
    </lineage>
</organism>
<feature type="region of interest" description="Disordered" evidence="7">
    <location>
        <begin position="1"/>
        <end position="44"/>
    </location>
</feature>
<evidence type="ECO:0000256" key="4">
    <source>
        <dbReference type="ARBA" id="ARBA00023242"/>
    </source>
</evidence>
<dbReference type="CDD" id="cd00086">
    <property type="entry name" value="homeodomain"/>
    <property type="match status" value="1"/>
</dbReference>
<dbReference type="GO" id="GO:0044458">
    <property type="term" value="P:motile cilium assembly"/>
    <property type="evidence" value="ECO:0007669"/>
    <property type="project" value="Ensembl"/>
</dbReference>
<evidence type="ECO:0000256" key="6">
    <source>
        <dbReference type="RuleBase" id="RU000682"/>
    </source>
</evidence>
<gene>
    <name evidence="9" type="primary">NOTO</name>
</gene>
<evidence type="ECO:0000313" key="9">
    <source>
        <dbReference type="Ensembl" id="ENSCSAP00000011457.1"/>
    </source>
</evidence>
<dbReference type="GO" id="GO:1902017">
    <property type="term" value="P:regulation of cilium assembly"/>
    <property type="evidence" value="ECO:0007669"/>
    <property type="project" value="Ensembl"/>
</dbReference>
<evidence type="ECO:0000256" key="7">
    <source>
        <dbReference type="SAM" id="MobiDB-lite"/>
    </source>
</evidence>
<feature type="domain" description="Homeobox" evidence="8">
    <location>
        <begin position="154"/>
        <end position="214"/>
    </location>
</feature>
<dbReference type="AlphaFoldDB" id="A0A0D9RS68"/>
<feature type="compositionally biased region" description="Low complexity" evidence="7">
    <location>
        <begin position="233"/>
        <end position="242"/>
    </location>
</feature>
<dbReference type="Ensembl" id="ENSCSAT00000013457.1">
    <property type="protein sequence ID" value="ENSCSAP00000011457.1"/>
    <property type="gene ID" value="ENSCSAG00000015364.1"/>
</dbReference>
<keyword evidence="2 5" id="KW-0238">DNA-binding</keyword>
<dbReference type="FunFam" id="1.10.10.60:FF:000318">
    <property type="entry name" value="homeobox protein notochord"/>
    <property type="match status" value="1"/>
</dbReference>
<accession>A0A0D9RS68</accession>
<proteinExistence type="predicted"/>
<keyword evidence="10" id="KW-1185">Reference proteome</keyword>
<dbReference type="STRING" id="60711.ENSCSAP00000011457"/>
<feature type="region of interest" description="Disordered" evidence="7">
    <location>
        <begin position="222"/>
        <end position="251"/>
    </location>
</feature>
<evidence type="ECO:0000256" key="5">
    <source>
        <dbReference type="PROSITE-ProRule" id="PRU00108"/>
    </source>
</evidence>
<evidence type="ECO:0000259" key="8">
    <source>
        <dbReference type="PROSITE" id="PS50071"/>
    </source>
</evidence>
<dbReference type="GO" id="GO:0000981">
    <property type="term" value="F:DNA-binding transcription factor activity, RNA polymerase II-specific"/>
    <property type="evidence" value="ECO:0007669"/>
    <property type="project" value="TreeGrafter"/>
</dbReference>
<dbReference type="GeneTree" id="ENSGT00940000154361"/>
<sequence>VPSPRPRGSPPPAPSGARVRSPRSGRSPAPRFPTGPNMPRAPRRFESPFSVEAILARPDPRTPAASQPSGSACAHPTFWTAPFLCAAPGLPWACPASWLPAYLSVGLYPVPGPRVAPVCGLPGFGVTGLELAHCSGLWAFPDWAPTEDLRDTERQQKRVRTMFNLEQLEELEKVFAKQHNLVGKKRAQLAARLKLTENQVRVWFQNRRVKYQKQQKLRAAVTSAEAASLDEPSSSSNASIQSDDAESGVDG</sequence>
<dbReference type="EMBL" id="AQIB01041862">
    <property type="status" value="NOT_ANNOTATED_CDS"/>
    <property type="molecule type" value="Genomic_DNA"/>
</dbReference>
<comment type="subcellular location">
    <subcellularLocation>
        <location evidence="1 5 6">Nucleus</location>
    </subcellularLocation>
</comment>
<dbReference type="GO" id="GO:0007420">
    <property type="term" value="P:brain development"/>
    <property type="evidence" value="ECO:0007669"/>
    <property type="project" value="TreeGrafter"/>
</dbReference>
<dbReference type="GO" id="GO:0005634">
    <property type="term" value="C:nucleus"/>
    <property type="evidence" value="ECO:0007669"/>
    <property type="project" value="UniProtKB-SubCell"/>
</dbReference>
<dbReference type="Proteomes" id="UP000029965">
    <property type="component" value="Chromosome 14"/>
</dbReference>
<dbReference type="PROSITE" id="PS50071">
    <property type="entry name" value="HOMEOBOX_2"/>
    <property type="match status" value="1"/>
</dbReference>
<dbReference type="GO" id="GO:0009953">
    <property type="term" value="P:dorsal/ventral pattern formation"/>
    <property type="evidence" value="ECO:0007669"/>
    <property type="project" value="Ensembl"/>
</dbReference>
<dbReference type="SMART" id="SM00389">
    <property type="entry name" value="HOX"/>
    <property type="match status" value="1"/>
</dbReference>
<dbReference type="GO" id="GO:0001947">
    <property type="term" value="P:heart looping"/>
    <property type="evidence" value="ECO:0007669"/>
    <property type="project" value="Ensembl"/>
</dbReference>
<dbReference type="GO" id="GO:0000978">
    <property type="term" value="F:RNA polymerase II cis-regulatory region sequence-specific DNA binding"/>
    <property type="evidence" value="ECO:0007669"/>
    <property type="project" value="TreeGrafter"/>
</dbReference>
<dbReference type="OMA" id="CPATWLP"/>
<reference evidence="9 10" key="1">
    <citation type="submission" date="2014-03" db="EMBL/GenBank/DDBJ databases">
        <authorList>
            <person name="Warren W."/>
            <person name="Wilson R.K."/>
        </authorList>
    </citation>
    <scope>NUCLEOTIDE SEQUENCE</scope>
</reference>
<dbReference type="PANTHER" id="PTHR24339">
    <property type="entry name" value="HOMEOBOX PROTEIN EMX-RELATED"/>
    <property type="match status" value="1"/>
</dbReference>
<reference evidence="9" key="3">
    <citation type="submission" date="2025-09" db="UniProtKB">
        <authorList>
            <consortium name="Ensembl"/>
        </authorList>
    </citation>
    <scope>IDENTIFICATION</scope>
</reference>
<dbReference type="GO" id="GO:0030903">
    <property type="term" value="P:notochord development"/>
    <property type="evidence" value="ECO:0007669"/>
    <property type="project" value="Ensembl"/>
</dbReference>
<evidence type="ECO:0000256" key="2">
    <source>
        <dbReference type="ARBA" id="ARBA00023125"/>
    </source>
</evidence>
<dbReference type="Gene3D" id="1.10.10.60">
    <property type="entry name" value="Homeodomain-like"/>
    <property type="match status" value="1"/>
</dbReference>
<feature type="compositionally biased region" description="Low complexity" evidence="7">
    <location>
        <begin position="15"/>
        <end position="29"/>
    </location>
</feature>
<keyword evidence="3 5" id="KW-0371">Homeobox</keyword>
<feature type="compositionally biased region" description="Pro residues" evidence="7">
    <location>
        <begin position="1"/>
        <end position="14"/>
    </location>
</feature>
<evidence type="ECO:0000256" key="1">
    <source>
        <dbReference type="ARBA" id="ARBA00004123"/>
    </source>
</evidence>
<protein>
    <submittedName>
        <fullName evidence="9">Notochord homeobox</fullName>
    </submittedName>
</protein>
<evidence type="ECO:0000256" key="3">
    <source>
        <dbReference type="ARBA" id="ARBA00023155"/>
    </source>
</evidence>
<dbReference type="eggNOG" id="KOG0843">
    <property type="taxonomic scope" value="Eukaryota"/>
</dbReference>
<reference evidence="9" key="2">
    <citation type="submission" date="2025-08" db="UniProtKB">
        <authorList>
            <consortium name="Ensembl"/>
        </authorList>
    </citation>
    <scope>IDENTIFICATION</scope>
</reference>
<dbReference type="Pfam" id="PF00046">
    <property type="entry name" value="Homeodomain"/>
    <property type="match status" value="1"/>
</dbReference>
<dbReference type="SUPFAM" id="SSF46689">
    <property type="entry name" value="Homeodomain-like"/>
    <property type="match status" value="1"/>
</dbReference>
<dbReference type="InterPro" id="IPR009057">
    <property type="entry name" value="Homeodomain-like_sf"/>
</dbReference>
<dbReference type="PANTHER" id="PTHR24339:SF68">
    <property type="entry name" value="HOMEOBOX PROTEIN NOTOCHORD"/>
    <property type="match status" value="1"/>
</dbReference>
<dbReference type="EMBL" id="AQIB01041863">
    <property type="status" value="NOT_ANNOTATED_CDS"/>
    <property type="molecule type" value="Genomic_DNA"/>
</dbReference>
<evidence type="ECO:0000313" key="10">
    <source>
        <dbReference type="Proteomes" id="UP000029965"/>
    </source>
</evidence>
<dbReference type="GO" id="GO:0009880">
    <property type="term" value="P:embryonic pattern specification"/>
    <property type="evidence" value="ECO:0007669"/>
    <property type="project" value="Ensembl"/>
</dbReference>
<feature type="DNA-binding region" description="Homeobox" evidence="5">
    <location>
        <begin position="156"/>
        <end position="215"/>
    </location>
</feature>
<keyword evidence="4 5" id="KW-0539">Nucleus</keyword>